<dbReference type="KEGG" id="tet:TTHERM_000578489"/>
<feature type="transmembrane region" description="Helical" evidence="7">
    <location>
        <begin position="95"/>
        <end position="113"/>
    </location>
</feature>
<comment type="similarity">
    <text evidence="7">Belongs to the DHHC palmitoyltransferase family.</text>
</comment>
<feature type="transmembrane region" description="Helical" evidence="7">
    <location>
        <begin position="256"/>
        <end position="281"/>
    </location>
</feature>
<dbReference type="GO" id="GO:0005794">
    <property type="term" value="C:Golgi apparatus"/>
    <property type="evidence" value="ECO:0007669"/>
    <property type="project" value="TreeGrafter"/>
</dbReference>
<dbReference type="GO" id="GO:0005783">
    <property type="term" value="C:endoplasmic reticulum"/>
    <property type="evidence" value="ECO:0007669"/>
    <property type="project" value="TreeGrafter"/>
</dbReference>
<dbReference type="InParanoid" id="W7X7V4"/>
<dbReference type="EC" id="2.3.1.225" evidence="7"/>
<dbReference type="EMBL" id="GG662527">
    <property type="protein sequence ID" value="EWS72508.1"/>
    <property type="molecule type" value="Genomic_DNA"/>
</dbReference>
<dbReference type="AlphaFoldDB" id="W7X7V4"/>
<protein>
    <recommendedName>
        <fullName evidence="7">Palmitoyltransferase</fullName>
        <ecNumber evidence="7">2.3.1.225</ecNumber>
    </recommendedName>
</protein>
<dbReference type="PROSITE" id="PS50216">
    <property type="entry name" value="DHHC"/>
    <property type="match status" value="1"/>
</dbReference>
<evidence type="ECO:0000256" key="4">
    <source>
        <dbReference type="ARBA" id="ARBA00022989"/>
    </source>
</evidence>
<organism evidence="9 10">
    <name type="scientific">Tetrahymena thermophila (strain SB210)</name>
    <dbReference type="NCBI Taxonomy" id="312017"/>
    <lineage>
        <taxon>Eukaryota</taxon>
        <taxon>Sar</taxon>
        <taxon>Alveolata</taxon>
        <taxon>Ciliophora</taxon>
        <taxon>Intramacronucleata</taxon>
        <taxon>Oligohymenophorea</taxon>
        <taxon>Hymenostomatida</taxon>
        <taxon>Tetrahymenina</taxon>
        <taxon>Tetrahymenidae</taxon>
        <taxon>Tetrahymena</taxon>
    </lineage>
</organism>
<evidence type="ECO:0000313" key="9">
    <source>
        <dbReference type="EMBL" id="EWS72508.1"/>
    </source>
</evidence>
<feature type="domain" description="Palmitoyltransferase DHHC" evidence="8">
    <location>
        <begin position="157"/>
        <end position="291"/>
    </location>
</feature>
<reference evidence="10" key="1">
    <citation type="journal article" date="2006" name="PLoS Biol.">
        <title>Macronuclear genome sequence of the ciliate Tetrahymena thermophila, a model eukaryote.</title>
        <authorList>
            <person name="Eisen J.A."/>
            <person name="Coyne R.S."/>
            <person name="Wu M."/>
            <person name="Wu D."/>
            <person name="Thiagarajan M."/>
            <person name="Wortman J.R."/>
            <person name="Badger J.H."/>
            <person name="Ren Q."/>
            <person name="Amedeo P."/>
            <person name="Jones K.M."/>
            <person name="Tallon L.J."/>
            <person name="Delcher A.L."/>
            <person name="Salzberg S.L."/>
            <person name="Silva J.C."/>
            <person name="Haas B.J."/>
            <person name="Majoros W.H."/>
            <person name="Farzad M."/>
            <person name="Carlton J.M."/>
            <person name="Smith R.K. Jr."/>
            <person name="Garg J."/>
            <person name="Pearlman R.E."/>
            <person name="Karrer K.M."/>
            <person name="Sun L."/>
            <person name="Manning G."/>
            <person name="Elde N.C."/>
            <person name="Turkewitz A.P."/>
            <person name="Asai D.J."/>
            <person name="Wilkes D.E."/>
            <person name="Wang Y."/>
            <person name="Cai H."/>
            <person name="Collins K."/>
            <person name="Stewart B.A."/>
            <person name="Lee S.R."/>
            <person name="Wilamowska K."/>
            <person name="Weinberg Z."/>
            <person name="Ruzzo W.L."/>
            <person name="Wloga D."/>
            <person name="Gaertig J."/>
            <person name="Frankel J."/>
            <person name="Tsao C.-C."/>
            <person name="Gorovsky M.A."/>
            <person name="Keeling P.J."/>
            <person name="Waller R.F."/>
            <person name="Patron N.J."/>
            <person name="Cherry J.M."/>
            <person name="Stover N.A."/>
            <person name="Krieger C.J."/>
            <person name="del Toro C."/>
            <person name="Ryder H.F."/>
            <person name="Williamson S.C."/>
            <person name="Barbeau R.A."/>
            <person name="Hamilton E.P."/>
            <person name="Orias E."/>
        </authorList>
    </citation>
    <scope>NUCLEOTIDE SEQUENCE [LARGE SCALE GENOMIC DNA]</scope>
    <source>
        <strain evidence="10">SB210</strain>
    </source>
</reference>
<name>W7X7V4_TETTS</name>
<dbReference type="GO" id="GO:0019706">
    <property type="term" value="F:protein-cysteine S-palmitoyltransferase activity"/>
    <property type="evidence" value="ECO:0007669"/>
    <property type="project" value="UniProtKB-EC"/>
</dbReference>
<evidence type="ECO:0000256" key="5">
    <source>
        <dbReference type="ARBA" id="ARBA00023136"/>
    </source>
</evidence>
<accession>W7X7V4</accession>
<dbReference type="GO" id="GO:0006612">
    <property type="term" value="P:protein targeting to membrane"/>
    <property type="evidence" value="ECO:0007669"/>
    <property type="project" value="TreeGrafter"/>
</dbReference>
<keyword evidence="5 7" id="KW-0472">Membrane</keyword>
<dbReference type="Pfam" id="PF01529">
    <property type="entry name" value="DHHC"/>
    <property type="match status" value="1"/>
</dbReference>
<dbReference type="GO" id="GO:0016020">
    <property type="term" value="C:membrane"/>
    <property type="evidence" value="ECO:0007669"/>
    <property type="project" value="UniProtKB-SubCell"/>
</dbReference>
<dbReference type="Proteomes" id="UP000009168">
    <property type="component" value="Unassembled WGS sequence"/>
</dbReference>
<dbReference type="PANTHER" id="PTHR22883:SF127">
    <property type="entry name" value="ZDHHC-TYPE PALMITOYLTRANSFERASE 3-RELATED"/>
    <property type="match status" value="1"/>
</dbReference>
<keyword evidence="10" id="KW-1185">Reference proteome</keyword>
<dbReference type="STRING" id="312017.W7X7V4"/>
<evidence type="ECO:0000256" key="3">
    <source>
        <dbReference type="ARBA" id="ARBA00022692"/>
    </source>
</evidence>
<proteinExistence type="inferred from homology"/>
<gene>
    <name evidence="9" type="ORF">TTHERM_000578489</name>
</gene>
<comment type="domain">
    <text evidence="7">The DHHC domain is required for palmitoyltransferase activity.</text>
</comment>
<evidence type="ECO:0000313" key="10">
    <source>
        <dbReference type="Proteomes" id="UP000009168"/>
    </source>
</evidence>
<evidence type="ECO:0000256" key="7">
    <source>
        <dbReference type="RuleBase" id="RU079119"/>
    </source>
</evidence>
<keyword evidence="4 7" id="KW-1133">Transmembrane helix</keyword>
<comment type="subcellular location">
    <subcellularLocation>
        <location evidence="1">Membrane</location>
        <topology evidence="1">Multi-pass membrane protein</topology>
    </subcellularLocation>
</comment>
<dbReference type="InterPro" id="IPR001594">
    <property type="entry name" value="Palmitoyltrfase_DHHC"/>
</dbReference>
<feature type="transmembrane region" description="Helical" evidence="7">
    <location>
        <begin position="204"/>
        <end position="226"/>
    </location>
</feature>
<dbReference type="InterPro" id="IPR039859">
    <property type="entry name" value="PFA4/ZDH16/20/ERF2-like"/>
</dbReference>
<sequence length="462" mass="53822">MVKVQIYDQNAIKKKDQMSDDASQFSTRNTPKMQSQLIDKNQDKIMLYQVFPSSNIFLCAGRLIQGSQPRPFIFAILLIIVPVTLHMIFKLEYGYYQAIFTALTFFYMFKTAFQDPGIVPRADNLVKDQQIEDIPIDRTNQKQLGYLLIDQNGQKVNYRICDTCGIFKDKDRKHCRLCDNCVTGFDHHCIWLNNCIGRNNYKSFILFLFFLCAQLIFTITSCSCYLNEEILSRMDKFNEVRPESTQNVLKKQPLPIFLIIYSSIFILLVGTLFVYHITLILNDTTTVEQKKRYCNAVQQQQQNSVRINYWHNIKKKFLCVSSKSYIDFRQYLEVKSSKKSNSPIKKDSESLTQAGACKVNVKIEENVADLLSNHKLQQTCINVQVNQTKDLQNLVCSSTDEKQNCKKNECIQESKDDLFQENQVPVNELNSHLNKKRSFQVHHYNIYNLNNQQKNITKSINL</sequence>
<keyword evidence="6 7" id="KW-0012">Acyltransferase</keyword>
<dbReference type="GeneID" id="24439670"/>
<feature type="transmembrane region" description="Helical" evidence="7">
    <location>
        <begin position="72"/>
        <end position="89"/>
    </location>
</feature>
<dbReference type="PANTHER" id="PTHR22883">
    <property type="entry name" value="ZINC FINGER DHHC DOMAIN CONTAINING PROTEIN"/>
    <property type="match status" value="1"/>
</dbReference>
<evidence type="ECO:0000259" key="8">
    <source>
        <dbReference type="Pfam" id="PF01529"/>
    </source>
</evidence>
<dbReference type="OrthoDB" id="296390at2759"/>
<keyword evidence="3 7" id="KW-0812">Transmembrane</keyword>
<dbReference type="FunCoup" id="W7X7V4">
    <property type="interactions" value="3"/>
</dbReference>
<evidence type="ECO:0000256" key="1">
    <source>
        <dbReference type="ARBA" id="ARBA00004141"/>
    </source>
</evidence>
<evidence type="ECO:0000256" key="6">
    <source>
        <dbReference type="ARBA" id="ARBA00023315"/>
    </source>
</evidence>
<dbReference type="RefSeq" id="XP_012654944.1">
    <property type="nucleotide sequence ID" value="XM_012799490.1"/>
</dbReference>
<evidence type="ECO:0000256" key="2">
    <source>
        <dbReference type="ARBA" id="ARBA00022679"/>
    </source>
</evidence>
<comment type="catalytic activity">
    <reaction evidence="7">
        <text>L-cysteinyl-[protein] + hexadecanoyl-CoA = S-hexadecanoyl-L-cysteinyl-[protein] + CoA</text>
        <dbReference type="Rhea" id="RHEA:36683"/>
        <dbReference type="Rhea" id="RHEA-COMP:10131"/>
        <dbReference type="Rhea" id="RHEA-COMP:11032"/>
        <dbReference type="ChEBI" id="CHEBI:29950"/>
        <dbReference type="ChEBI" id="CHEBI:57287"/>
        <dbReference type="ChEBI" id="CHEBI:57379"/>
        <dbReference type="ChEBI" id="CHEBI:74151"/>
        <dbReference type="EC" id="2.3.1.225"/>
    </reaction>
</comment>
<keyword evidence="2 7" id="KW-0808">Transferase</keyword>